<proteinExistence type="predicted"/>
<protein>
    <submittedName>
        <fullName evidence="1">Uncharacterized protein</fullName>
    </submittedName>
</protein>
<accession>A0ABV6L864</accession>
<organism evidence="1 2">
    <name type="scientific">Mucilaginibacter angelicae</name>
    <dbReference type="NCBI Taxonomy" id="869718"/>
    <lineage>
        <taxon>Bacteria</taxon>
        <taxon>Pseudomonadati</taxon>
        <taxon>Bacteroidota</taxon>
        <taxon>Sphingobacteriia</taxon>
        <taxon>Sphingobacteriales</taxon>
        <taxon>Sphingobacteriaceae</taxon>
        <taxon>Mucilaginibacter</taxon>
    </lineage>
</organism>
<evidence type="ECO:0000313" key="1">
    <source>
        <dbReference type="EMBL" id="MFC0515625.1"/>
    </source>
</evidence>
<dbReference type="Proteomes" id="UP001589828">
    <property type="component" value="Unassembled WGS sequence"/>
</dbReference>
<keyword evidence="2" id="KW-1185">Reference proteome</keyword>
<gene>
    <name evidence="1" type="ORF">ACFFGT_15505</name>
</gene>
<name>A0ABV6L864_9SPHI</name>
<reference evidence="1 2" key="1">
    <citation type="submission" date="2024-09" db="EMBL/GenBank/DDBJ databases">
        <authorList>
            <person name="Sun Q."/>
            <person name="Mori K."/>
        </authorList>
    </citation>
    <scope>NUCLEOTIDE SEQUENCE [LARGE SCALE GENOMIC DNA]</scope>
    <source>
        <strain evidence="1 2">NCAIM B.02415</strain>
    </source>
</reference>
<dbReference type="EMBL" id="JBHLTS010000022">
    <property type="protein sequence ID" value="MFC0515625.1"/>
    <property type="molecule type" value="Genomic_DNA"/>
</dbReference>
<comment type="caution">
    <text evidence="1">The sequence shown here is derived from an EMBL/GenBank/DDBJ whole genome shotgun (WGS) entry which is preliminary data.</text>
</comment>
<evidence type="ECO:0000313" key="2">
    <source>
        <dbReference type="Proteomes" id="UP001589828"/>
    </source>
</evidence>
<dbReference type="RefSeq" id="WP_377023442.1">
    <property type="nucleotide sequence ID" value="NZ_JBHLTS010000022.1"/>
</dbReference>
<sequence length="188" mass="21353">MKKTFAIVMLVTHLLNLLGYMALNQYFVNKSNKIIARQIAKGKYNTRDLIEIKIKQNLPFIHDWNNYVNISGQLQLDGVSYNYVKLRVTRDTLYVQCIPNYETTKLLNENVICAKKLDSTPISKRTHESSEKKLGSDAKYNCPEISYAFIKPAEPVQAPGTFVYISIPDAFVAVSGQPPEMAPARIYT</sequence>